<name>G0VBK6_NAUCA</name>
<keyword evidence="3" id="KW-0862">Zinc</keyword>
<dbReference type="EMBL" id="HE576753">
    <property type="protein sequence ID" value="CCC68332.1"/>
    <property type="molecule type" value="Genomic_DNA"/>
</dbReference>
<dbReference type="Proteomes" id="UP000001640">
    <property type="component" value="Chromosome 2"/>
</dbReference>
<dbReference type="OMA" id="HYDTLTC"/>
<proteinExistence type="predicted"/>
<evidence type="ECO:0000256" key="1">
    <source>
        <dbReference type="ARBA" id="ARBA00022723"/>
    </source>
</evidence>
<dbReference type="RefSeq" id="XP_003674706.1">
    <property type="nucleotide sequence ID" value="XM_003674658.1"/>
</dbReference>
<evidence type="ECO:0000313" key="6">
    <source>
        <dbReference type="EMBL" id="CCC68332.1"/>
    </source>
</evidence>
<evidence type="ECO:0000256" key="3">
    <source>
        <dbReference type="ARBA" id="ARBA00022833"/>
    </source>
</evidence>
<dbReference type="SUPFAM" id="SSF57667">
    <property type="entry name" value="beta-beta-alpha zinc fingers"/>
    <property type="match status" value="1"/>
</dbReference>
<keyword evidence="1" id="KW-0479">Metal-binding</keyword>
<dbReference type="Gene3D" id="3.30.160.60">
    <property type="entry name" value="Classic Zinc Finger"/>
    <property type="match status" value="1"/>
</dbReference>
<evidence type="ECO:0000259" key="5">
    <source>
        <dbReference type="PROSITE" id="PS50157"/>
    </source>
</evidence>
<feature type="domain" description="C2H2-type" evidence="5">
    <location>
        <begin position="115"/>
        <end position="142"/>
    </location>
</feature>
<dbReference type="InParanoid" id="G0VBK6"/>
<protein>
    <recommendedName>
        <fullName evidence="5">C2H2-type domain-containing protein</fullName>
    </recommendedName>
</protein>
<evidence type="ECO:0000256" key="4">
    <source>
        <dbReference type="PROSITE-ProRule" id="PRU00042"/>
    </source>
</evidence>
<dbReference type="PROSITE" id="PS50157">
    <property type="entry name" value="ZINC_FINGER_C2H2_2"/>
    <property type="match status" value="1"/>
</dbReference>
<evidence type="ECO:0000313" key="7">
    <source>
        <dbReference type="Proteomes" id="UP000001640"/>
    </source>
</evidence>
<dbReference type="eggNOG" id="KOG1721">
    <property type="taxonomic scope" value="Eukaryota"/>
</dbReference>
<dbReference type="PANTHER" id="PTHR23235">
    <property type="entry name" value="KRUEPPEL-LIKE TRANSCRIPTION FACTOR"/>
    <property type="match status" value="1"/>
</dbReference>
<dbReference type="InterPro" id="IPR013087">
    <property type="entry name" value="Znf_C2H2_type"/>
</dbReference>
<gene>
    <name evidence="6" type="primary">NCAS0B02480</name>
    <name evidence="6" type="ordered locus">NCAS_0B02480</name>
</gene>
<dbReference type="PROSITE" id="PS00028">
    <property type="entry name" value="ZINC_FINGER_C2H2_1"/>
    <property type="match status" value="1"/>
</dbReference>
<dbReference type="PANTHER" id="PTHR23235:SF120">
    <property type="entry name" value="KRUPPEL-LIKE FACTOR 15"/>
    <property type="match status" value="1"/>
</dbReference>
<reference evidence="6 7" key="1">
    <citation type="journal article" date="2011" name="Proc. Natl. Acad. Sci. U.S.A.">
        <title>Evolutionary erosion of yeast sex chromosomes by mating-type switching accidents.</title>
        <authorList>
            <person name="Gordon J.L."/>
            <person name="Armisen D."/>
            <person name="Proux-Wera E."/>
            <person name="Oheigeartaigh S.S."/>
            <person name="Byrne K.P."/>
            <person name="Wolfe K.H."/>
        </authorList>
    </citation>
    <scope>NUCLEOTIDE SEQUENCE [LARGE SCALE GENOMIC DNA]</scope>
    <source>
        <strain evidence="7">ATCC 76901 / BCRC 22586 / CBS 4309 / NBRC 1992 / NRRL Y-12630</strain>
    </source>
</reference>
<dbReference type="GO" id="GO:0000981">
    <property type="term" value="F:DNA-binding transcription factor activity, RNA polymerase II-specific"/>
    <property type="evidence" value="ECO:0007669"/>
    <property type="project" value="TreeGrafter"/>
</dbReference>
<dbReference type="FunCoup" id="G0VBK6">
    <property type="interactions" value="3752"/>
</dbReference>
<reference key="2">
    <citation type="submission" date="2011-08" db="EMBL/GenBank/DDBJ databases">
        <title>Genome sequence of Naumovozyma castellii.</title>
        <authorList>
            <person name="Gordon J.L."/>
            <person name="Armisen D."/>
            <person name="Proux-Wera E."/>
            <person name="OhEigeartaigh S.S."/>
            <person name="Byrne K.P."/>
            <person name="Wolfe K.H."/>
        </authorList>
    </citation>
    <scope>NUCLEOTIDE SEQUENCE</scope>
    <source>
        <strain>Type strain:CBS 4309</strain>
    </source>
</reference>
<dbReference type="HOGENOM" id="CLU_040688_2_0_1"/>
<dbReference type="Pfam" id="PF00096">
    <property type="entry name" value="zf-C2H2"/>
    <property type="match status" value="1"/>
</dbReference>
<accession>G0VBK6</accession>
<dbReference type="OrthoDB" id="8922241at2759"/>
<dbReference type="GeneID" id="96901892"/>
<organism evidence="6 7">
    <name type="scientific">Naumovozyma castellii</name>
    <name type="common">Yeast</name>
    <name type="synonym">Saccharomyces castellii</name>
    <dbReference type="NCBI Taxonomy" id="27288"/>
    <lineage>
        <taxon>Eukaryota</taxon>
        <taxon>Fungi</taxon>
        <taxon>Dikarya</taxon>
        <taxon>Ascomycota</taxon>
        <taxon>Saccharomycotina</taxon>
        <taxon>Saccharomycetes</taxon>
        <taxon>Saccharomycetales</taxon>
        <taxon>Saccharomycetaceae</taxon>
        <taxon>Naumovozyma</taxon>
    </lineage>
</organism>
<sequence length="199" mass="22141">MSEDALFFKQAAEAIVSTSLNISNVDPTIRELLNRIKVVNSSRPIPNSTSYNAVTNTASHEESIASPLFPFLGQDTLLDLLDKNITTSKFDGTGSNNSKIMKGTPRSDEGSRTGFQCNKCELYFIRSSDLRRHEKTHLSILPNICSQCGKGFARKDALKRYFGTLTCKRNRNKLLNLAPDGLLEKANLLNLKKEDNSKI</sequence>
<dbReference type="GO" id="GO:0008270">
    <property type="term" value="F:zinc ion binding"/>
    <property type="evidence" value="ECO:0007669"/>
    <property type="project" value="UniProtKB-KW"/>
</dbReference>
<dbReference type="InterPro" id="IPR036236">
    <property type="entry name" value="Znf_C2H2_sf"/>
</dbReference>
<keyword evidence="7" id="KW-1185">Reference proteome</keyword>
<evidence type="ECO:0000256" key="2">
    <source>
        <dbReference type="ARBA" id="ARBA00022771"/>
    </source>
</evidence>
<dbReference type="AlphaFoldDB" id="G0VBK6"/>
<dbReference type="GO" id="GO:0000978">
    <property type="term" value="F:RNA polymerase II cis-regulatory region sequence-specific DNA binding"/>
    <property type="evidence" value="ECO:0007669"/>
    <property type="project" value="TreeGrafter"/>
</dbReference>
<dbReference type="KEGG" id="ncs:NCAS_0B02480"/>
<keyword evidence="2 4" id="KW-0863">Zinc-finger</keyword>
<dbReference type="STRING" id="1064592.G0VBK6"/>